<dbReference type="AlphaFoldDB" id="A0A7J0DU31"/>
<evidence type="ECO:0000313" key="2">
    <source>
        <dbReference type="Proteomes" id="UP000585474"/>
    </source>
</evidence>
<protein>
    <submittedName>
        <fullName evidence="1">Thiamin diphosphate-binding fold (THDP-binding) superfamily protein</fullName>
    </submittedName>
</protein>
<reference evidence="2" key="1">
    <citation type="submission" date="2019-07" db="EMBL/GenBank/DDBJ databases">
        <title>De Novo Assembly of kiwifruit Actinidia rufa.</title>
        <authorList>
            <person name="Sugita-Konishi S."/>
            <person name="Sato K."/>
            <person name="Mori E."/>
            <person name="Abe Y."/>
            <person name="Kisaki G."/>
            <person name="Hamano K."/>
            <person name="Suezawa K."/>
            <person name="Otani M."/>
            <person name="Fukuda T."/>
            <person name="Manabe T."/>
            <person name="Gomi K."/>
            <person name="Tabuchi M."/>
            <person name="Akimitsu K."/>
            <person name="Kataoka I."/>
        </authorList>
    </citation>
    <scope>NUCLEOTIDE SEQUENCE [LARGE SCALE GENOMIC DNA]</scope>
    <source>
        <strain evidence="2">cv. Fuchu</strain>
    </source>
</reference>
<evidence type="ECO:0000313" key="1">
    <source>
        <dbReference type="EMBL" id="GFS42303.1"/>
    </source>
</evidence>
<gene>
    <name evidence="1" type="ORF">Acr_00g0079160</name>
</gene>
<proteinExistence type="predicted"/>
<keyword evidence="2" id="KW-1185">Reference proteome</keyword>
<sequence length="368" mass="40437">MVGKSGTLPLPEYSRITLYIWMVPNLLPNIAVILAINDSRDNRSPSPSSWAVTVAASLRFLHFRSGILAAWVFKLQIPESSSFSFAWVFNVIAVGEWLKMALELGYSSIYIEGDAQAIITISMGPWMRLKVANGRFGDGCAVFKVCAPVDGHRFEYVGRGLNLLTHAVARLGVVGRAPTSAWEFSLPVGLLDPKLLCQPNSVCCRRRWFQHCCGDADEDGSQVRRPDLCAVSSICCRGGDSGTTVLPSYGFTNVGAQTRDDNGREERTRSNPAIEMTLTHVTHRSSNLVKSLSAPVLCWMFSTNTITVETSVPFTGHNYSSPLLTVVSLPLTVVTTPTELMSFFCDKATMQRMEIVADSLYKAKLIQI</sequence>
<comment type="caution">
    <text evidence="1">The sequence shown here is derived from an EMBL/GenBank/DDBJ whole genome shotgun (WGS) entry which is preliminary data.</text>
</comment>
<name>A0A7J0DU31_9ERIC</name>
<dbReference type="Proteomes" id="UP000585474">
    <property type="component" value="Unassembled WGS sequence"/>
</dbReference>
<accession>A0A7J0DU31</accession>
<organism evidence="1 2">
    <name type="scientific">Actinidia rufa</name>
    <dbReference type="NCBI Taxonomy" id="165716"/>
    <lineage>
        <taxon>Eukaryota</taxon>
        <taxon>Viridiplantae</taxon>
        <taxon>Streptophyta</taxon>
        <taxon>Embryophyta</taxon>
        <taxon>Tracheophyta</taxon>
        <taxon>Spermatophyta</taxon>
        <taxon>Magnoliopsida</taxon>
        <taxon>eudicotyledons</taxon>
        <taxon>Gunneridae</taxon>
        <taxon>Pentapetalae</taxon>
        <taxon>asterids</taxon>
        <taxon>Ericales</taxon>
        <taxon>Actinidiaceae</taxon>
        <taxon>Actinidia</taxon>
    </lineage>
</organism>
<dbReference type="EMBL" id="BJWL01000397">
    <property type="protein sequence ID" value="GFS42303.1"/>
    <property type="molecule type" value="Genomic_DNA"/>
</dbReference>